<dbReference type="NCBIfam" id="TIGR00225">
    <property type="entry name" value="prc"/>
    <property type="match status" value="1"/>
</dbReference>
<gene>
    <name evidence="7" type="ORF">SDC9_23146</name>
</gene>
<dbReference type="SMART" id="SM00245">
    <property type="entry name" value="TSPc"/>
    <property type="match status" value="1"/>
</dbReference>
<evidence type="ECO:0000256" key="1">
    <source>
        <dbReference type="ARBA" id="ARBA00009179"/>
    </source>
</evidence>
<dbReference type="CDD" id="cd07560">
    <property type="entry name" value="Peptidase_S41_CPP"/>
    <property type="match status" value="1"/>
</dbReference>
<comment type="caution">
    <text evidence="7">The sequence shown here is derived from an EMBL/GenBank/DDBJ whole genome shotgun (WGS) entry which is preliminary data.</text>
</comment>
<organism evidence="7">
    <name type="scientific">bioreactor metagenome</name>
    <dbReference type="NCBI Taxonomy" id="1076179"/>
    <lineage>
        <taxon>unclassified sequences</taxon>
        <taxon>metagenomes</taxon>
        <taxon>ecological metagenomes</taxon>
    </lineage>
</organism>
<evidence type="ECO:0000313" key="7">
    <source>
        <dbReference type="EMBL" id="MPL77292.1"/>
    </source>
</evidence>
<dbReference type="InterPro" id="IPR029045">
    <property type="entry name" value="ClpP/crotonase-like_dom_sf"/>
</dbReference>
<keyword evidence="3" id="KW-0378">Hydrolase</keyword>
<keyword evidence="2" id="KW-0645">Protease</keyword>
<dbReference type="InterPro" id="IPR001478">
    <property type="entry name" value="PDZ"/>
</dbReference>
<dbReference type="CDD" id="cd06782">
    <property type="entry name" value="cpPDZ_CPP-like"/>
    <property type="match status" value="1"/>
</dbReference>
<dbReference type="Pfam" id="PF13180">
    <property type="entry name" value="PDZ_2"/>
    <property type="match status" value="1"/>
</dbReference>
<dbReference type="PROSITE" id="PS50106">
    <property type="entry name" value="PDZ"/>
    <property type="match status" value="1"/>
</dbReference>
<dbReference type="InterPro" id="IPR004447">
    <property type="entry name" value="Peptidase_S41A"/>
</dbReference>
<comment type="similarity">
    <text evidence="1">Belongs to the peptidase S41A family.</text>
</comment>
<keyword evidence="5" id="KW-1133">Transmembrane helix</keyword>
<dbReference type="SUPFAM" id="SSF50156">
    <property type="entry name" value="PDZ domain-like"/>
    <property type="match status" value="1"/>
</dbReference>
<evidence type="ECO:0000256" key="2">
    <source>
        <dbReference type="ARBA" id="ARBA00022670"/>
    </source>
</evidence>
<dbReference type="AlphaFoldDB" id="A0A644UEL8"/>
<dbReference type="Gene3D" id="3.30.750.44">
    <property type="match status" value="1"/>
</dbReference>
<dbReference type="GO" id="GO:0004175">
    <property type="term" value="F:endopeptidase activity"/>
    <property type="evidence" value="ECO:0007669"/>
    <property type="project" value="TreeGrafter"/>
</dbReference>
<evidence type="ECO:0000256" key="3">
    <source>
        <dbReference type="ARBA" id="ARBA00022801"/>
    </source>
</evidence>
<name>A0A644UEL8_9ZZZZ</name>
<accession>A0A644UEL8</accession>
<dbReference type="Gene3D" id="2.30.42.10">
    <property type="match status" value="1"/>
</dbReference>
<sequence>MNNRARTPLIIAISLIIGIVLGYYIIPSKESKATFVSSSKTALAQKFAYIMDLIEDDYVDEIDFDSISDNFILSFLQQLDPHSTYLTTSQFKTEQESLDGGFEGIGVQYRIIDDTIAVIQPVKGGPSQKAGIMAGDRIVTINDTLWAGKKIDNNDVMQLLKGKKGSKVKLGIKRQGIGKLIAFEVRRDIIPTYSVDYFGMIDSKTGYIRLSQFSQTTSEEVNRALNDLLRRGMKQLVFDLRGNGGGYLEQAYKVADEFLPAGDLIVYTQGRKRDRNDLFATRGGMFEKGKLIILIDELSASASEIVSGAMQDNDRAMIIGRRTFGKGLVQEQKLLPDGSAVRITVSRYHTPSGRSIQRPYISGNPDQYFEDFINRYATMSKGDKDTIAHPDSLKFKTKKGRFVYGGGGIEPDIELPYYNYKKSEFYTQVLRKGLLYKYCFDYVDKHRNIFKKYSDGDDYMQNFNVEQGLYESMIEFAIKNGVKEEIPKGKEKAEIMLLMKAYIAQSLYEDKYYYSIFLKLDDDLQKAIPYFGYIN</sequence>
<dbReference type="GO" id="GO:0008236">
    <property type="term" value="F:serine-type peptidase activity"/>
    <property type="evidence" value="ECO:0007669"/>
    <property type="project" value="UniProtKB-KW"/>
</dbReference>
<dbReference type="Pfam" id="PF03572">
    <property type="entry name" value="Peptidase_S41"/>
    <property type="match status" value="1"/>
</dbReference>
<evidence type="ECO:0000256" key="4">
    <source>
        <dbReference type="ARBA" id="ARBA00022825"/>
    </source>
</evidence>
<dbReference type="GO" id="GO:0030288">
    <property type="term" value="C:outer membrane-bounded periplasmic space"/>
    <property type="evidence" value="ECO:0007669"/>
    <property type="project" value="TreeGrafter"/>
</dbReference>
<keyword evidence="5" id="KW-0472">Membrane</keyword>
<dbReference type="SMART" id="SM00228">
    <property type="entry name" value="PDZ"/>
    <property type="match status" value="1"/>
</dbReference>
<reference evidence="7" key="1">
    <citation type="submission" date="2019-08" db="EMBL/GenBank/DDBJ databases">
        <authorList>
            <person name="Kucharzyk K."/>
            <person name="Murdoch R.W."/>
            <person name="Higgins S."/>
            <person name="Loffler F."/>
        </authorList>
    </citation>
    <scope>NUCLEOTIDE SEQUENCE</scope>
</reference>
<dbReference type="GO" id="GO:0007165">
    <property type="term" value="P:signal transduction"/>
    <property type="evidence" value="ECO:0007669"/>
    <property type="project" value="TreeGrafter"/>
</dbReference>
<dbReference type="Gene3D" id="3.90.226.10">
    <property type="entry name" value="2-enoyl-CoA Hydratase, Chain A, domain 1"/>
    <property type="match status" value="1"/>
</dbReference>
<dbReference type="EMBL" id="VSSQ01000105">
    <property type="protein sequence ID" value="MPL77292.1"/>
    <property type="molecule type" value="Genomic_DNA"/>
</dbReference>
<dbReference type="GO" id="GO:0006508">
    <property type="term" value="P:proteolysis"/>
    <property type="evidence" value="ECO:0007669"/>
    <property type="project" value="UniProtKB-KW"/>
</dbReference>
<evidence type="ECO:0000259" key="6">
    <source>
        <dbReference type="PROSITE" id="PS50106"/>
    </source>
</evidence>
<dbReference type="SUPFAM" id="SSF52096">
    <property type="entry name" value="ClpP/crotonase"/>
    <property type="match status" value="1"/>
</dbReference>
<evidence type="ECO:0000256" key="5">
    <source>
        <dbReference type="SAM" id="Phobius"/>
    </source>
</evidence>
<feature type="transmembrane region" description="Helical" evidence="5">
    <location>
        <begin position="7"/>
        <end position="26"/>
    </location>
</feature>
<keyword evidence="4" id="KW-0720">Serine protease</keyword>
<keyword evidence="5" id="KW-0812">Transmembrane</keyword>
<protein>
    <recommendedName>
        <fullName evidence="6">PDZ domain-containing protein</fullName>
    </recommendedName>
</protein>
<feature type="domain" description="PDZ" evidence="6">
    <location>
        <begin position="92"/>
        <end position="161"/>
    </location>
</feature>
<dbReference type="PANTHER" id="PTHR32060">
    <property type="entry name" value="TAIL-SPECIFIC PROTEASE"/>
    <property type="match status" value="1"/>
</dbReference>
<dbReference type="InterPro" id="IPR005151">
    <property type="entry name" value="Tail-specific_protease"/>
</dbReference>
<dbReference type="InterPro" id="IPR036034">
    <property type="entry name" value="PDZ_sf"/>
</dbReference>
<proteinExistence type="inferred from homology"/>
<dbReference type="PANTHER" id="PTHR32060:SF30">
    <property type="entry name" value="CARBOXY-TERMINAL PROCESSING PROTEASE CTPA"/>
    <property type="match status" value="1"/>
</dbReference>